<reference evidence="2 3" key="1">
    <citation type="submission" date="2016-07" db="EMBL/GenBank/DDBJ databases">
        <title>Pervasive Adenine N6-methylation of Active Genes in Fungi.</title>
        <authorList>
            <consortium name="DOE Joint Genome Institute"/>
            <person name="Mondo S.J."/>
            <person name="Dannebaum R.O."/>
            <person name="Kuo R.C."/>
            <person name="Labutti K."/>
            <person name="Haridas S."/>
            <person name="Kuo A."/>
            <person name="Salamov A."/>
            <person name="Ahrendt S.R."/>
            <person name="Lipzen A."/>
            <person name="Sullivan W."/>
            <person name="Andreopoulos W.B."/>
            <person name="Clum A."/>
            <person name="Lindquist E."/>
            <person name="Daum C."/>
            <person name="Ramamoorthy G.K."/>
            <person name="Gryganskyi A."/>
            <person name="Culley D."/>
            <person name="Magnuson J.K."/>
            <person name="James T.Y."/>
            <person name="O'Malley M.A."/>
            <person name="Stajich J.E."/>
            <person name="Spatafora J.W."/>
            <person name="Visel A."/>
            <person name="Grigoriev I.V."/>
        </authorList>
    </citation>
    <scope>NUCLEOTIDE SEQUENCE [LARGE SCALE GENOMIC DNA]</scope>
    <source>
        <strain evidence="2 3">NRRL 3301</strain>
    </source>
</reference>
<protein>
    <submittedName>
        <fullName evidence="2">Uncharacterized protein</fullName>
    </submittedName>
</protein>
<dbReference type="AlphaFoldDB" id="A0A1X2GHI3"/>
<organism evidence="2 3">
    <name type="scientific">Hesseltinella vesiculosa</name>
    <dbReference type="NCBI Taxonomy" id="101127"/>
    <lineage>
        <taxon>Eukaryota</taxon>
        <taxon>Fungi</taxon>
        <taxon>Fungi incertae sedis</taxon>
        <taxon>Mucoromycota</taxon>
        <taxon>Mucoromycotina</taxon>
        <taxon>Mucoromycetes</taxon>
        <taxon>Mucorales</taxon>
        <taxon>Cunninghamellaceae</taxon>
        <taxon>Hesseltinella</taxon>
    </lineage>
</organism>
<dbReference type="Proteomes" id="UP000242146">
    <property type="component" value="Unassembled WGS sequence"/>
</dbReference>
<dbReference type="EMBL" id="MCGT01000014">
    <property type="protein sequence ID" value="ORX54004.1"/>
    <property type="molecule type" value="Genomic_DNA"/>
</dbReference>
<keyword evidence="3" id="KW-1185">Reference proteome</keyword>
<name>A0A1X2GHI3_9FUNG</name>
<evidence type="ECO:0000256" key="1">
    <source>
        <dbReference type="SAM" id="MobiDB-lite"/>
    </source>
</evidence>
<gene>
    <name evidence="2" type="ORF">DM01DRAFT_1335856</name>
</gene>
<feature type="compositionally biased region" description="Acidic residues" evidence="1">
    <location>
        <begin position="135"/>
        <end position="144"/>
    </location>
</feature>
<accession>A0A1X2GHI3</accession>
<evidence type="ECO:0000313" key="2">
    <source>
        <dbReference type="EMBL" id="ORX54004.1"/>
    </source>
</evidence>
<comment type="caution">
    <text evidence="2">The sequence shown here is derived from an EMBL/GenBank/DDBJ whole genome shotgun (WGS) entry which is preliminary data.</text>
</comment>
<sequence length="167" mass="19251">MAERIHQWRNLPLQQQKPFYQKAIELYMGNQYVSLTEKMYGLQDQMVQDTRRLLKYKYTYMTRPFSAVDLTSATRSSDTDHLQLLQSIADDDNQSEGEETDEIEELAVLSAISVQRYRTHLDLLEKAKAHGASVNDEDNMDDDLPLSTLQRKHANLDPLSPTSSDNL</sequence>
<evidence type="ECO:0000313" key="3">
    <source>
        <dbReference type="Proteomes" id="UP000242146"/>
    </source>
</evidence>
<feature type="region of interest" description="Disordered" evidence="1">
    <location>
        <begin position="132"/>
        <end position="167"/>
    </location>
</feature>
<proteinExistence type="predicted"/>